<dbReference type="EC" id="2.7.1.50" evidence="4"/>
<dbReference type="FunFam" id="3.40.1190.20:FF:000015">
    <property type="entry name" value="Hydroxyethylthiazole kinase"/>
    <property type="match status" value="1"/>
</dbReference>
<dbReference type="HAMAP" id="MF_00228">
    <property type="entry name" value="Thz_kinase"/>
    <property type="match status" value="1"/>
</dbReference>
<organism evidence="16 17">
    <name type="scientific">Spinacia oleracea</name>
    <name type="common">Spinach</name>
    <dbReference type="NCBI Taxonomy" id="3562"/>
    <lineage>
        <taxon>Eukaryota</taxon>
        <taxon>Viridiplantae</taxon>
        <taxon>Streptophyta</taxon>
        <taxon>Embryophyta</taxon>
        <taxon>Tracheophyta</taxon>
        <taxon>Spermatophyta</taxon>
        <taxon>Magnoliopsida</taxon>
        <taxon>eudicotyledons</taxon>
        <taxon>Gunneridae</taxon>
        <taxon>Pentapetalae</taxon>
        <taxon>Caryophyllales</taxon>
        <taxon>Chenopodiaceae</taxon>
        <taxon>Chenopodioideae</taxon>
        <taxon>Anserineae</taxon>
        <taxon>Spinacia</taxon>
    </lineage>
</organism>
<comment type="cofactor">
    <cofactor evidence="2">
        <name>Mg(2+)</name>
        <dbReference type="ChEBI" id="CHEBI:18420"/>
    </cofactor>
</comment>
<evidence type="ECO:0000256" key="10">
    <source>
        <dbReference type="ARBA" id="ARBA00022842"/>
    </source>
</evidence>
<evidence type="ECO:0000256" key="1">
    <source>
        <dbReference type="ARBA" id="ARBA00001771"/>
    </source>
</evidence>
<dbReference type="RefSeq" id="XP_021859116.1">
    <property type="nucleotide sequence ID" value="XM_022003424.2"/>
</dbReference>
<dbReference type="PRINTS" id="PR01099">
    <property type="entry name" value="HYETHTZKNASE"/>
</dbReference>
<dbReference type="OrthoDB" id="4994at2759"/>
<evidence type="ECO:0000256" key="5">
    <source>
        <dbReference type="ARBA" id="ARBA00022679"/>
    </source>
</evidence>
<dbReference type="GO" id="GO:0004417">
    <property type="term" value="F:hydroxyethylthiazole kinase activity"/>
    <property type="evidence" value="ECO:0007669"/>
    <property type="project" value="UniProtKB-EC"/>
</dbReference>
<protein>
    <recommendedName>
        <fullName evidence="14">Hydroxyethylthiazole kinase</fullName>
        <ecNumber evidence="4">2.7.1.50</ecNumber>
    </recommendedName>
    <alternativeName>
        <fullName evidence="15">4-methyl-5-beta-hydroxyethylthiazole kinase</fullName>
    </alternativeName>
</protein>
<evidence type="ECO:0000256" key="4">
    <source>
        <dbReference type="ARBA" id="ARBA00012129"/>
    </source>
</evidence>
<reference evidence="16" key="1">
    <citation type="journal article" date="2021" name="Nat. Commun.">
        <title>Genomic analyses provide insights into spinach domestication and the genetic basis of agronomic traits.</title>
        <authorList>
            <person name="Cai X."/>
            <person name="Sun X."/>
            <person name="Xu C."/>
            <person name="Sun H."/>
            <person name="Wang X."/>
            <person name="Ge C."/>
            <person name="Zhang Z."/>
            <person name="Wang Q."/>
            <person name="Fei Z."/>
            <person name="Jiao C."/>
            <person name="Wang Q."/>
        </authorList>
    </citation>
    <scope>NUCLEOTIDE SEQUENCE [LARGE SCALE GENOMIC DNA]</scope>
    <source>
        <strain evidence="16">cv. Varoflay</strain>
    </source>
</reference>
<evidence type="ECO:0000256" key="12">
    <source>
        <dbReference type="ARBA" id="ARBA00053468"/>
    </source>
</evidence>
<keyword evidence="6" id="KW-0479">Metal-binding</keyword>
<evidence type="ECO:0000256" key="7">
    <source>
        <dbReference type="ARBA" id="ARBA00022741"/>
    </source>
</evidence>
<dbReference type="InterPro" id="IPR029056">
    <property type="entry name" value="Ribokinase-like"/>
</dbReference>
<keyword evidence="5" id="KW-0808">Transferase</keyword>
<sequence>MESFLSNNQETPQKWSQISWEFLSKVRQNSPLIHCITNYVSMDLAANTLLAAGASPAMLHSSDEIPDFTPQVDALYINVGTLTAAVLPAMKSAAEIAVKHGKSWVFDPVAAGCSSFRLRACLDLLSLKPTVVRGNGSEIIALSRASMGDTKGADSLHESRDALEAAKSLAQATGAIVAVTGAVDIITDGIQVIGARNGVQMMQKITATGCSVTALIAAFVAVDPTHAFEATVAALSVFGIAGELGMQDAKGPASLRVNLIDSLYALDQVSILQHAKISPLS</sequence>
<dbReference type="GO" id="GO:0000287">
    <property type="term" value="F:magnesium ion binding"/>
    <property type="evidence" value="ECO:0007669"/>
    <property type="project" value="InterPro"/>
</dbReference>
<evidence type="ECO:0000256" key="6">
    <source>
        <dbReference type="ARBA" id="ARBA00022723"/>
    </source>
</evidence>
<keyword evidence="11" id="KW-0784">Thiamine biosynthesis</keyword>
<evidence type="ECO:0000256" key="15">
    <source>
        <dbReference type="ARBA" id="ARBA00075066"/>
    </source>
</evidence>
<evidence type="ECO:0000313" key="17">
    <source>
        <dbReference type="RefSeq" id="XP_021859116.1"/>
    </source>
</evidence>
<dbReference type="PIRSF" id="PIRSF000513">
    <property type="entry name" value="Thz_kinase"/>
    <property type="match status" value="1"/>
</dbReference>
<keyword evidence="16" id="KW-1185">Reference proteome</keyword>
<keyword evidence="10" id="KW-0460">Magnesium</keyword>
<comment type="function">
    <text evidence="12">Thiazole kinase involved in thiamine salvage pathway.</text>
</comment>
<dbReference type="CDD" id="cd01170">
    <property type="entry name" value="THZ_kinase"/>
    <property type="match status" value="1"/>
</dbReference>
<keyword evidence="8 17" id="KW-0418">Kinase</keyword>
<evidence type="ECO:0000256" key="14">
    <source>
        <dbReference type="ARBA" id="ARBA00073007"/>
    </source>
</evidence>
<evidence type="ECO:0000256" key="8">
    <source>
        <dbReference type="ARBA" id="ARBA00022777"/>
    </source>
</evidence>
<reference evidence="17" key="2">
    <citation type="submission" date="2025-08" db="UniProtKB">
        <authorList>
            <consortium name="RefSeq"/>
        </authorList>
    </citation>
    <scope>IDENTIFICATION</scope>
    <source>
        <tissue evidence="17">Leaf</tissue>
    </source>
</reference>
<dbReference type="NCBIfam" id="NF006830">
    <property type="entry name" value="PRK09355.1"/>
    <property type="match status" value="1"/>
</dbReference>
<dbReference type="KEGG" id="soe:110798250"/>
<dbReference type="Gene3D" id="3.40.1190.20">
    <property type="match status" value="1"/>
</dbReference>
<dbReference type="Proteomes" id="UP000813463">
    <property type="component" value="Chromosome 1"/>
</dbReference>
<evidence type="ECO:0000256" key="2">
    <source>
        <dbReference type="ARBA" id="ARBA00001946"/>
    </source>
</evidence>
<dbReference type="InterPro" id="IPR000417">
    <property type="entry name" value="Hyethyz_kinase"/>
</dbReference>
<dbReference type="GO" id="GO:0005524">
    <property type="term" value="F:ATP binding"/>
    <property type="evidence" value="ECO:0007669"/>
    <property type="project" value="UniProtKB-KW"/>
</dbReference>
<keyword evidence="9" id="KW-0067">ATP-binding</keyword>
<evidence type="ECO:0000256" key="9">
    <source>
        <dbReference type="ARBA" id="ARBA00022840"/>
    </source>
</evidence>
<dbReference type="GO" id="GO:0036172">
    <property type="term" value="P:thiamine salvage"/>
    <property type="evidence" value="ECO:0007669"/>
    <property type="project" value="UniProtKB-ARBA"/>
</dbReference>
<evidence type="ECO:0000313" key="16">
    <source>
        <dbReference type="Proteomes" id="UP000813463"/>
    </source>
</evidence>
<evidence type="ECO:0000256" key="13">
    <source>
        <dbReference type="ARBA" id="ARBA00061710"/>
    </source>
</evidence>
<dbReference type="AlphaFoldDB" id="A0A9R0J0R6"/>
<evidence type="ECO:0000256" key="3">
    <source>
        <dbReference type="ARBA" id="ARBA00004868"/>
    </source>
</evidence>
<accession>A0A9R0J0R6</accession>
<comment type="pathway">
    <text evidence="3">Cofactor biosynthesis; thiamine diphosphate biosynthesis; 4-methyl-5-(2-phosphoethyl)-thiazole from 5-(2-hydroxyethyl)-4-methylthiazole: step 1/1.</text>
</comment>
<comment type="catalytic activity">
    <reaction evidence="1">
        <text>5-(2-hydroxyethyl)-4-methylthiazole + ATP = 4-methyl-5-(2-phosphooxyethyl)-thiazole + ADP + H(+)</text>
        <dbReference type="Rhea" id="RHEA:24212"/>
        <dbReference type="ChEBI" id="CHEBI:15378"/>
        <dbReference type="ChEBI" id="CHEBI:17957"/>
        <dbReference type="ChEBI" id="CHEBI:30616"/>
        <dbReference type="ChEBI" id="CHEBI:58296"/>
        <dbReference type="ChEBI" id="CHEBI:456216"/>
        <dbReference type="EC" id="2.7.1.50"/>
    </reaction>
</comment>
<proteinExistence type="inferred from homology"/>
<dbReference type="SUPFAM" id="SSF53613">
    <property type="entry name" value="Ribokinase-like"/>
    <property type="match status" value="1"/>
</dbReference>
<dbReference type="GeneID" id="110798250"/>
<evidence type="ECO:0000256" key="11">
    <source>
        <dbReference type="ARBA" id="ARBA00022977"/>
    </source>
</evidence>
<name>A0A9R0J0R6_SPIOL</name>
<comment type="similarity">
    <text evidence="13">Belongs to the Thz kinase family.</text>
</comment>
<gene>
    <name evidence="17" type="primary">LOC110798250</name>
</gene>
<dbReference type="Pfam" id="PF02110">
    <property type="entry name" value="HK"/>
    <property type="match status" value="1"/>
</dbReference>
<keyword evidence="7" id="KW-0547">Nucleotide-binding</keyword>